<proteinExistence type="predicted"/>
<evidence type="ECO:0000256" key="4">
    <source>
        <dbReference type="ARBA" id="ARBA00022452"/>
    </source>
</evidence>
<dbReference type="GO" id="GO:0006811">
    <property type="term" value="P:monoatomic ion transport"/>
    <property type="evidence" value="ECO:0007669"/>
    <property type="project" value="UniProtKB-KW"/>
</dbReference>
<feature type="chain" id="PRO_5016380518" evidence="11">
    <location>
        <begin position="25"/>
        <end position="368"/>
    </location>
</feature>
<gene>
    <name evidence="13" type="ORF">SUTMEG_16890</name>
</gene>
<dbReference type="SUPFAM" id="SSF56935">
    <property type="entry name" value="Porins"/>
    <property type="match status" value="1"/>
</dbReference>
<dbReference type="Proteomes" id="UP000271003">
    <property type="component" value="Chromosome"/>
</dbReference>
<dbReference type="OrthoDB" id="5289162at2"/>
<protein>
    <submittedName>
        <fullName evidence="13">Porin</fullName>
    </submittedName>
</protein>
<accession>A0A2Z6IF05</accession>
<keyword evidence="14" id="KW-1185">Reference proteome</keyword>
<feature type="signal peptide" evidence="11">
    <location>
        <begin position="1"/>
        <end position="24"/>
    </location>
</feature>
<feature type="domain" description="Porin" evidence="12">
    <location>
        <begin position="14"/>
        <end position="343"/>
    </location>
</feature>
<keyword evidence="4" id="KW-1134">Transmembrane beta strand</keyword>
<organism evidence="13 14">
    <name type="scientific">Sutterella megalosphaeroides</name>
    <dbReference type="NCBI Taxonomy" id="2494234"/>
    <lineage>
        <taxon>Bacteria</taxon>
        <taxon>Pseudomonadati</taxon>
        <taxon>Pseudomonadota</taxon>
        <taxon>Betaproteobacteria</taxon>
        <taxon>Burkholderiales</taxon>
        <taxon>Sutterellaceae</taxon>
        <taxon>Sutterella</taxon>
    </lineage>
</organism>
<evidence type="ECO:0000256" key="6">
    <source>
        <dbReference type="ARBA" id="ARBA00022729"/>
    </source>
</evidence>
<keyword evidence="6 11" id="KW-0732">Signal</keyword>
<dbReference type="RefSeq" id="WP_120177365.1">
    <property type="nucleotide sequence ID" value="NZ_AP018786.1"/>
</dbReference>
<evidence type="ECO:0000313" key="14">
    <source>
        <dbReference type="Proteomes" id="UP000271003"/>
    </source>
</evidence>
<keyword evidence="7" id="KW-0406">Ion transport</keyword>
<dbReference type="PANTHER" id="PTHR34501:SF9">
    <property type="entry name" value="MAJOR OUTER MEMBRANE PROTEIN P.IA"/>
    <property type="match status" value="1"/>
</dbReference>
<dbReference type="EMBL" id="AP018786">
    <property type="protein sequence ID" value="BBF23798.1"/>
    <property type="molecule type" value="Genomic_DNA"/>
</dbReference>
<keyword evidence="10" id="KW-0998">Cell outer membrane</keyword>
<evidence type="ECO:0000256" key="10">
    <source>
        <dbReference type="ARBA" id="ARBA00023237"/>
    </source>
</evidence>
<comment type="subcellular location">
    <subcellularLocation>
        <location evidence="1">Cell outer membrane</location>
        <topology evidence="1">Multi-pass membrane protein</topology>
    </subcellularLocation>
</comment>
<evidence type="ECO:0000313" key="13">
    <source>
        <dbReference type="EMBL" id="BBF23798.1"/>
    </source>
</evidence>
<dbReference type="CDD" id="cd00342">
    <property type="entry name" value="gram_neg_porins"/>
    <property type="match status" value="1"/>
</dbReference>
<dbReference type="InterPro" id="IPR033900">
    <property type="entry name" value="Gram_neg_porin_domain"/>
</dbReference>
<comment type="subunit">
    <text evidence="2">Homotrimer.</text>
</comment>
<evidence type="ECO:0000259" key="12">
    <source>
        <dbReference type="Pfam" id="PF13609"/>
    </source>
</evidence>
<evidence type="ECO:0000256" key="11">
    <source>
        <dbReference type="SAM" id="SignalP"/>
    </source>
</evidence>
<keyword evidence="8" id="KW-0626">Porin</keyword>
<dbReference type="InterPro" id="IPR023614">
    <property type="entry name" value="Porin_dom_sf"/>
</dbReference>
<dbReference type="GO" id="GO:0009279">
    <property type="term" value="C:cell outer membrane"/>
    <property type="evidence" value="ECO:0007669"/>
    <property type="project" value="UniProtKB-SubCell"/>
</dbReference>
<evidence type="ECO:0000256" key="8">
    <source>
        <dbReference type="ARBA" id="ARBA00023114"/>
    </source>
</evidence>
<name>A0A2Z6IF05_9BURK</name>
<keyword evidence="5" id="KW-0812">Transmembrane</keyword>
<dbReference type="InterPro" id="IPR050298">
    <property type="entry name" value="Gram-neg_bact_OMP"/>
</dbReference>
<evidence type="ECO:0000256" key="1">
    <source>
        <dbReference type="ARBA" id="ARBA00004571"/>
    </source>
</evidence>
<reference evidence="13 14" key="1">
    <citation type="journal article" date="2018" name="Int. J. Syst. Evol. Microbiol.">
        <title>Mesosutterella multiformis gen. nov., sp. nov., a member of the family Sutterellaceae and Sutterella megalosphaeroides sp. nov., isolated from human faeces.</title>
        <authorList>
            <person name="Sakamoto M."/>
            <person name="Ikeyama N."/>
            <person name="Kunihiro T."/>
            <person name="Iino T."/>
            <person name="Yuki M."/>
            <person name="Ohkuma M."/>
        </authorList>
    </citation>
    <scope>NUCLEOTIDE SEQUENCE [LARGE SCALE GENOMIC DNA]</scope>
    <source>
        <strain evidence="13 14">6FBBBH3</strain>
    </source>
</reference>
<dbReference type="AlphaFoldDB" id="A0A2Z6IF05"/>
<evidence type="ECO:0000256" key="9">
    <source>
        <dbReference type="ARBA" id="ARBA00023136"/>
    </source>
</evidence>
<evidence type="ECO:0000256" key="3">
    <source>
        <dbReference type="ARBA" id="ARBA00022448"/>
    </source>
</evidence>
<keyword evidence="9" id="KW-0472">Membrane</keyword>
<dbReference type="GO" id="GO:0046930">
    <property type="term" value="C:pore complex"/>
    <property type="evidence" value="ECO:0007669"/>
    <property type="project" value="UniProtKB-KW"/>
</dbReference>
<dbReference type="PANTHER" id="PTHR34501">
    <property type="entry name" value="PROTEIN YDDL-RELATED"/>
    <property type="match status" value="1"/>
</dbReference>
<dbReference type="Gene3D" id="2.40.160.10">
    <property type="entry name" value="Porin"/>
    <property type="match status" value="1"/>
</dbReference>
<evidence type="ECO:0000256" key="7">
    <source>
        <dbReference type="ARBA" id="ARBA00023065"/>
    </source>
</evidence>
<sequence length="368" mass="38469">MKKLLGALALSGFAAMSLAPAALAADVAMYGLIDSGLSYVHGENDSTFDMKSGMVAPSRFGIKASETISPDLRVGVVLENGFASDDGSISQKNRLFGREATVSVEGDFGRLVFGRSGVLVSGFGTTGILNAQASPFVGGWGAVRGHRAVMTGFFRSVDNVVTYASPEAAGARLWLQYSGDTGTGPAGKENSHRVDRFYAGALTWKGEAFDTIAVVERLDHADSQTLPDVSSQTSATIAGNVKTGAVTTYGLVHWFNHATSLPDSLQTTLDAGIFSRSAPAEGWSVNAGVSVAAGSGSVKLAAGWLDAESETDGANDMERLTFSAGYMLPLSKRTQLYAGAGWSGDDYGRKGVESADQWSVVSGMIHFF</sequence>
<dbReference type="Pfam" id="PF13609">
    <property type="entry name" value="Porin_4"/>
    <property type="match status" value="1"/>
</dbReference>
<evidence type="ECO:0000256" key="5">
    <source>
        <dbReference type="ARBA" id="ARBA00022692"/>
    </source>
</evidence>
<evidence type="ECO:0000256" key="2">
    <source>
        <dbReference type="ARBA" id="ARBA00011233"/>
    </source>
</evidence>
<dbReference type="KEGG" id="sutt:SUTMEG_16890"/>
<dbReference type="GO" id="GO:0015288">
    <property type="term" value="F:porin activity"/>
    <property type="evidence" value="ECO:0007669"/>
    <property type="project" value="UniProtKB-KW"/>
</dbReference>
<keyword evidence="3" id="KW-0813">Transport</keyword>